<keyword evidence="4 8" id="KW-0812">Transmembrane</keyword>
<comment type="caution">
    <text evidence="10">The sequence shown here is derived from an EMBL/GenBank/DDBJ whole genome shotgun (WGS) entry which is preliminary data.</text>
</comment>
<dbReference type="EMBL" id="BANB01000156">
    <property type="protein sequence ID" value="GAN76738.1"/>
    <property type="molecule type" value="Genomic_DNA"/>
</dbReference>
<name>A0A0D6P6B3_9PROT</name>
<comment type="similarity">
    <text evidence="2">Belongs to the bacterial sugar transferase family.</text>
</comment>
<dbReference type="InterPro" id="IPR017475">
    <property type="entry name" value="EPS_sugar_tfrase"/>
</dbReference>
<evidence type="ECO:0000259" key="9">
    <source>
        <dbReference type="Pfam" id="PF02397"/>
    </source>
</evidence>
<comment type="subcellular location">
    <subcellularLocation>
        <location evidence="1">Membrane</location>
        <topology evidence="1">Multi-pass membrane protein</topology>
    </subcellularLocation>
</comment>
<dbReference type="RefSeq" id="WP_052945137.1">
    <property type="nucleotide sequence ID" value="NZ_BANB01000156.1"/>
</dbReference>
<feature type="transmembrane region" description="Helical" evidence="8">
    <location>
        <begin position="140"/>
        <end position="161"/>
    </location>
</feature>
<feature type="transmembrane region" description="Helical" evidence="8">
    <location>
        <begin position="98"/>
        <end position="120"/>
    </location>
</feature>
<feature type="domain" description="Bacterial sugar transferase" evidence="9">
    <location>
        <begin position="276"/>
        <end position="459"/>
    </location>
</feature>
<keyword evidence="7" id="KW-0270">Exopolysaccharide synthesis</keyword>
<keyword evidence="3 10" id="KW-0808">Transferase</keyword>
<evidence type="ECO:0000256" key="4">
    <source>
        <dbReference type="ARBA" id="ARBA00022692"/>
    </source>
</evidence>
<accession>A0A0D6P6B3</accession>
<proteinExistence type="inferred from homology"/>
<keyword evidence="6 8" id="KW-0472">Membrane</keyword>
<feature type="transmembrane region" description="Helical" evidence="8">
    <location>
        <begin position="278"/>
        <end position="302"/>
    </location>
</feature>
<dbReference type="Proteomes" id="UP000032680">
    <property type="component" value="Unassembled WGS sequence"/>
</dbReference>
<feature type="transmembrane region" description="Helical" evidence="8">
    <location>
        <begin position="66"/>
        <end position="86"/>
    </location>
</feature>
<evidence type="ECO:0000256" key="3">
    <source>
        <dbReference type="ARBA" id="ARBA00022679"/>
    </source>
</evidence>
<evidence type="ECO:0000313" key="10">
    <source>
        <dbReference type="EMBL" id="GAN76738.1"/>
    </source>
</evidence>
<evidence type="ECO:0000256" key="6">
    <source>
        <dbReference type="ARBA" id="ARBA00023136"/>
    </source>
</evidence>
<gene>
    <name evidence="10" type="ORF">Asru_0156_08</name>
</gene>
<dbReference type="AlphaFoldDB" id="A0A0D6P6B3"/>
<protein>
    <submittedName>
        <fullName evidence="10">Exopolysaccharide biosynthesis polyprenyl glycosylphosphotransferase</fullName>
    </submittedName>
</protein>
<dbReference type="GO" id="GO:0000271">
    <property type="term" value="P:polysaccharide biosynthetic process"/>
    <property type="evidence" value="ECO:0007669"/>
    <property type="project" value="UniProtKB-KW"/>
</dbReference>
<sequence length="465" mass="49711">MRRPDLAPAWYAGFGEAATIFVGLLMLLPEASRGAAAGAWPTASRAALDAVRLDPLALDPADMGRITLAAALAVALGIISAGIGMYRPSVLRHLRALALTAVAAAAIALPVTVAICVALGPDLGGDVAPYLPLVARVLLVWLLCLCLTRAVIGIGVPLGLFSRRVLVVGGEPAAASLRQHCSEEFVVSGLPSPEAARGPAGPGRVWAVIVGGEASDAAALRPGAGTGDDDRSAGLRVLSRDAFFERALRRIDVGAGRPGDFDATETRATRTADRVRRVADIVGSLVLLVLLLPLMLVTALAIRLTSPGPALFRQERVGLHGRPFMLLKFRSMRADAEAGGRPVWATQRDPRVTPIGGFIRRVRIDELPQLINVLRGEMSFIGPRPERPYFVRQLADEIPGYNERHRVKPGISGWAQVNYRYGASVEDGRIKLSYDLYYVKHRSLALDLEIALATLRVVLLQEGSR</sequence>
<evidence type="ECO:0000256" key="2">
    <source>
        <dbReference type="ARBA" id="ARBA00006464"/>
    </source>
</evidence>
<evidence type="ECO:0000256" key="7">
    <source>
        <dbReference type="ARBA" id="ARBA00023169"/>
    </source>
</evidence>
<evidence type="ECO:0000256" key="1">
    <source>
        <dbReference type="ARBA" id="ARBA00004141"/>
    </source>
</evidence>
<evidence type="ECO:0000313" key="11">
    <source>
        <dbReference type="Proteomes" id="UP000032680"/>
    </source>
</evidence>
<keyword evidence="5 8" id="KW-1133">Transmembrane helix</keyword>
<keyword evidence="11" id="KW-1185">Reference proteome</keyword>
<reference evidence="10 11" key="1">
    <citation type="submission" date="2012-11" db="EMBL/GenBank/DDBJ databases">
        <title>Whole genome sequence of Acidisphaera rubrifaciens HS-AP3.</title>
        <authorList>
            <person name="Azuma Y."/>
            <person name="Higashiura N."/>
            <person name="Hirakawa H."/>
            <person name="Matsushita K."/>
        </authorList>
    </citation>
    <scope>NUCLEOTIDE SEQUENCE [LARGE SCALE GENOMIC DNA]</scope>
    <source>
        <strain evidence="10 11">HS-AP3</strain>
    </source>
</reference>
<dbReference type="PANTHER" id="PTHR30576:SF0">
    <property type="entry name" value="UNDECAPRENYL-PHOSPHATE N-ACETYLGALACTOSAMINYL 1-PHOSPHATE TRANSFERASE-RELATED"/>
    <property type="match status" value="1"/>
</dbReference>
<dbReference type="NCBIfam" id="TIGR03025">
    <property type="entry name" value="EPS_sugtrans"/>
    <property type="match status" value="1"/>
</dbReference>
<organism evidence="10 11">
    <name type="scientific">Acidisphaera rubrifaciens HS-AP3</name>
    <dbReference type="NCBI Taxonomy" id="1231350"/>
    <lineage>
        <taxon>Bacteria</taxon>
        <taxon>Pseudomonadati</taxon>
        <taxon>Pseudomonadota</taxon>
        <taxon>Alphaproteobacteria</taxon>
        <taxon>Acetobacterales</taxon>
        <taxon>Acetobacteraceae</taxon>
        <taxon>Acidisphaera</taxon>
    </lineage>
</organism>
<dbReference type="InterPro" id="IPR003362">
    <property type="entry name" value="Bact_transf"/>
</dbReference>
<dbReference type="PANTHER" id="PTHR30576">
    <property type="entry name" value="COLANIC BIOSYNTHESIS UDP-GLUCOSE LIPID CARRIER TRANSFERASE"/>
    <property type="match status" value="1"/>
</dbReference>
<dbReference type="GO" id="GO:0016780">
    <property type="term" value="F:phosphotransferase activity, for other substituted phosphate groups"/>
    <property type="evidence" value="ECO:0007669"/>
    <property type="project" value="TreeGrafter"/>
</dbReference>
<evidence type="ECO:0000256" key="5">
    <source>
        <dbReference type="ARBA" id="ARBA00022989"/>
    </source>
</evidence>
<dbReference type="Pfam" id="PF02397">
    <property type="entry name" value="Bac_transf"/>
    <property type="match status" value="1"/>
</dbReference>
<evidence type="ECO:0000256" key="8">
    <source>
        <dbReference type="SAM" id="Phobius"/>
    </source>
</evidence>
<dbReference type="GO" id="GO:0016020">
    <property type="term" value="C:membrane"/>
    <property type="evidence" value="ECO:0007669"/>
    <property type="project" value="UniProtKB-SubCell"/>
</dbReference>